<name>A0A8H3M6W6_9GLOM</name>
<comment type="caution">
    <text evidence="1">The sequence shown here is derived from an EMBL/GenBank/DDBJ whole genome shotgun (WGS) entry which is preliminary data.</text>
</comment>
<dbReference type="AlphaFoldDB" id="A0A8H3M6W6"/>
<dbReference type="InterPro" id="IPR011990">
    <property type="entry name" value="TPR-like_helical_dom_sf"/>
</dbReference>
<dbReference type="PROSITE" id="PS51257">
    <property type="entry name" value="PROKAR_LIPOPROTEIN"/>
    <property type="match status" value="1"/>
</dbReference>
<dbReference type="PANTHER" id="PTHR43628">
    <property type="entry name" value="ACTIVATOR OF C KINASE PROTEIN 1-RELATED"/>
    <property type="match status" value="1"/>
</dbReference>
<proteinExistence type="predicted"/>
<reference evidence="1" key="1">
    <citation type="submission" date="2019-10" db="EMBL/GenBank/DDBJ databases">
        <title>Conservation and host-specific expression of non-tandemly repeated heterogenous ribosome RNA gene in arbuscular mycorrhizal fungi.</title>
        <authorList>
            <person name="Maeda T."/>
            <person name="Kobayashi Y."/>
            <person name="Nakagawa T."/>
            <person name="Ezawa T."/>
            <person name="Yamaguchi K."/>
            <person name="Bino T."/>
            <person name="Nishimoto Y."/>
            <person name="Shigenobu S."/>
            <person name="Kawaguchi M."/>
        </authorList>
    </citation>
    <scope>NUCLEOTIDE SEQUENCE</scope>
    <source>
        <strain evidence="1">HR1</strain>
    </source>
</reference>
<dbReference type="Gene3D" id="1.25.40.10">
    <property type="entry name" value="Tetratricopeptide repeat domain"/>
    <property type="match status" value="2"/>
</dbReference>
<dbReference type="SUPFAM" id="SSF81901">
    <property type="entry name" value="HCP-like"/>
    <property type="match status" value="2"/>
</dbReference>
<evidence type="ECO:0000313" key="1">
    <source>
        <dbReference type="EMBL" id="GES99145.1"/>
    </source>
</evidence>
<dbReference type="Proteomes" id="UP000615446">
    <property type="component" value="Unassembled WGS sequence"/>
</dbReference>
<sequence>MENHKESKFWFTSLIGFFYQVGVGCNLNKEMALDFYLITINNNKIENDHSLNVNFNLLHLIENNDDSFNLLRNYNIIIGKYLLTLFYYKDNILDVKENKLTNLLKLTENSNLEKQYNSIICCQNRNMKANYRKIFQLLLRLTEKGNLDAQYNLAICYMDGIGIQEDAKKALELFLKSDLIDCLDVQNKNKRNEFETNLKSATLNNSIAQTNLGYLYQHGYCYENGIGTNKNEIKAFEWYLKSAENEQPVSQNNVGYCYHNGKGTNKDKTKAFEWYMKSAIVGCFYGQYNIGYCYANGSAENGYAIGQNNVGYCYLTGKGTNKDKKKAFEWFTKSASAGCIDGQRNLKYYFKNGIGTNFWWPAFRRVRIHRFQFQSTGNRRVLLFQ</sequence>
<dbReference type="OrthoDB" id="272077at2759"/>
<organism evidence="1 2">
    <name type="scientific">Rhizophagus clarus</name>
    <dbReference type="NCBI Taxonomy" id="94130"/>
    <lineage>
        <taxon>Eukaryota</taxon>
        <taxon>Fungi</taxon>
        <taxon>Fungi incertae sedis</taxon>
        <taxon>Mucoromycota</taxon>
        <taxon>Glomeromycotina</taxon>
        <taxon>Glomeromycetes</taxon>
        <taxon>Glomerales</taxon>
        <taxon>Glomeraceae</taxon>
        <taxon>Rhizophagus</taxon>
    </lineage>
</organism>
<accession>A0A8H3M6W6</accession>
<dbReference type="PANTHER" id="PTHR43628:SF1">
    <property type="entry name" value="CHITIN SYNTHASE REGULATORY FACTOR 2-RELATED"/>
    <property type="match status" value="1"/>
</dbReference>
<dbReference type="InterPro" id="IPR006597">
    <property type="entry name" value="Sel1-like"/>
</dbReference>
<dbReference type="SMART" id="SM00671">
    <property type="entry name" value="SEL1"/>
    <property type="match status" value="4"/>
</dbReference>
<gene>
    <name evidence="1" type="ORF">RCL2_002566100</name>
</gene>
<dbReference type="Pfam" id="PF08238">
    <property type="entry name" value="Sel1"/>
    <property type="match status" value="5"/>
</dbReference>
<evidence type="ECO:0000313" key="2">
    <source>
        <dbReference type="Proteomes" id="UP000615446"/>
    </source>
</evidence>
<dbReference type="InterPro" id="IPR052945">
    <property type="entry name" value="Mitotic_Regulator"/>
</dbReference>
<dbReference type="EMBL" id="BLAL01000278">
    <property type="protein sequence ID" value="GES99145.1"/>
    <property type="molecule type" value="Genomic_DNA"/>
</dbReference>
<protein>
    <submittedName>
        <fullName evidence="1">Sel1 repeat family protein</fullName>
    </submittedName>
</protein>